<dbReference type="GO" id="GO:0098004">
    <property type="term" value="P:virus tail fiber assembly"/>
    <property type="evidence" value="ECO:0007669"/>
    <property type="project" value="UniProtKB-KW"/>
</dbReference>
<dbReference type="EMBL" id="BK015116">
    <property type="protein sequence ID" value="DAD91590.1"/>
    <property type="molecule type" value="Genomic_DNA"/>
</dbReference>
<keyword evidence="2" id="KW-1245">Viral tail assembly</keyword>
<organism evidence="4">
    <name type="scientific">Myoviridae sp. ctT3B27</name>
    <dbReference type="NCBI Taxonomy" id="2826655"/>
    <lineage>
        <taxon>Viruses</taxon>
        <taxon>Duplodnaviria</taxon>
        <taxon>Heunggongvirae</taxon>
        <taxon>Uroviricota</taxon>
        <taxon>Caudoviricetes</taxon>
    </lineage>
</organism>
<keyword evidence="2" id="KW-1188">Viral release from host cell</keyword>
<evidence type="ECO:0000256" key="2">
    <source>
        <dbReference type="ARBA" id="ARBA00022465"/>
    </source>
</evidence>
<evidence type="ECO:0000256" key="1">
    <source>
        <dbReference type="ARBA" id="ARBA00008579"/>
    </source>
</evidence>
<sequence length="175" mass="19761">METEHMNDITDLLPDNLESDPLYSIKFSISAQAFYDTRYPSPPVDAVEVSGEDHTRLIAGMNDGERRVYVGFDGQFALSDRKPSQLHTWDADNDEWRISDEDAAGIRTVDAERKKSELRTTADAEISWRQDAVDAGIATEGEEAALAAWKKYRVLLMRVDINANDIVWPDVPMIQ</sequence>
<protein>
    <submittedName>
        <fullName evidence="4">Tail fiber assembly protein</fullName>
    </submittedName>
</protein>
<reference evidence="4" key="1">
    <citation type="journal article" date="2021" name="Proc. Natl. Acad. Sci. U.S.A.">
        <title>A Catalog of Tens of Thousands of Viruses from Human Metagenomes Reveals Hidden Associations with Chronic Diseases.</title>
        <authorList>
            <person name="Tisza M.J."/>
            <person name="Buck C.B."/>
        </authorList>
    </citation>
    <scope>NUCLEOTIDE SEQUENCE</scope>
    <source>
        <strain evidence="4">CtT3B27</strain>
    </source>
</reference>
<comment type="similarity">
    <text evidence="1">Belongs to the tfa family.</text>
</comment>
<keyword evidence="3" id="KW-1246">Viral tail fiber assembly</keyword>
<proteinExistence type="inferred from homology"/>
<dbReference type="Pfam" id="PF02413">
    <property type="entry name" value="Caudo_TAP"/>
    <property type="match status" value="1"/>
</dbReference>
<name>A0A8S5NA68_9CAUD</name>
<evidence type="ECO:0000313" key="4">
    <source>
        <dbReference type="EMBL" id="DAD91590.1"/>
    </source>
</evidence>
<dbReference type="InterPro" id="IPR003458">
    <property type="entry name" value="Phage_T4_Gp38_tail_assem"/>
</dbReference>
<evidence type="ECO:0000256" key="3">
    <source>
        <dbReference type="ARBA" id="ARBA00023138"/>
    </source>
</evidence>
<accession>A0A8S5NA68</accession>